<feature type="domain" description="Aminotransferase class I/classII large" evidence="7">
    <location>
        <begin position="120"/>
        <end position="456"/>
    </location>
</feature>
<dbReference type="InterPro" id="IPR004839">
    <property type="entry name" value="Aminotransferase_I/II_large"/>
</dbReference>
<dbReference type="SUPFAM" id="SSF53383">
    <property type="entry name" value="PLP-dependent transferases"/>
    <property type="match status" value="1"/>
</dbReference>
<dbReference type="GeneID" id="77732740"/>
<dbReference type="Gene3D" id="3.40.640.10">
    <property type="entry name" value="Type I PLP-dependent aspartate aminotransferase-like (Major domain)"/>
    <property type="match status" value="1"/>
</dbReference>
<evidence type="ECO:0000256" key="1">
    <source>
        <dbReference type="ARBA" id="ARBA00001933"/>
    </source>
</evidence>
<dbReference type="EMBL" id="JAKWFO010000005">
    <property type="protein sequence ID" value="KAI9636948.1"/>
    <property type="molecule type" value="Genomic_DNA"/>
</dbReference>
<feature type="region of interest" description="Disordered" evidence="6">
    <location>
        <begin position="1"/>
        <end position="26"/>
    </location>
</feature>
<gene>
    <name evidence="8" type="ORF">MKK02DRAFT_45655</name>
</gene>
<dbReference type="Proteomes" id="UP001164286">
    <property type="component" value="Unassembled WGS sequence"/>
</dbReference>
<dbReference type="GO" id="GO:0008483">
    <property type="term" value="F:transaminase activity"/>
    <property type="evidence" value="ECO:0007669"/>
    <property type="project" value="UniProtKB-KW"/>
</dbReference>
<dbReference type="PANTHER" id="PTHR42790:SF19">
    <property type="entry name" value="KYNURENINE_ALPHA-AMINOADIPATE AMINOTRANSFERASE, MITOCHONDRIAL"/>
    <property type="match status" value="1"/>
</dbReference>
<comment type="cofactor">
    <cofactor evidence="1">
        <name>pyridoxal 5'-phosphate</name>
        <dbReference type="ChEBI" id="CHEBI:597326"/>
    </cofactor>
</comment>
<dbReference type="PANTHER" id="PTHR42790">
    <property type="entry name" value="AMINOTRANSFERASE"/>
    <property type="match status" value="1"/>
</dbReference>
<dbReference type="InterPro" id="IPR015424">
    <property type="entry name" value="PyrdxlP-dep_Trfase"/>
</dbReference>
<comment type="similarity">
    <text evidence="2">Belongs to the class-I pyridoxal-phosphate-dependent aminotransferase family.</text>
</comment>
<evidence type="ECO:0000313" key="9">
    <source>
        <dbReference type="Proteomes" id="UP001164286"/>
    </source>
</evidence>
<name>A0AA38HAF1_9TREE</name>
<evidence type="ECO:0000256" key="4">
    <source>
        <dbReference type="ARBA" id="ARBA00022679"/>
    </source>
</evidence>
<dbReference type="Pfam" id="PF00155">
    <property type="entry name" value="Aminotran_1_2"/>
    <property type="match status" value="1"/>
</dbReference>
<evidence type="ECO:0000256" key="2">
    <source>
        <dbReference type="ARBA" id="ARBA00007441"/>
    </source>
</evidence>
<dbReference type="InterPro" id="IPR050859">
    <property type="entry name" value="Class-I_PLP-dep_aminotransf"/>
</dbReference>
<proteinExistence type="inferred from homology"/>
<keyword evidence="5" id="KW-0663">Pyridoxal phosphate</keyword>
<keyword evidence="3" id="KW-0032">Aminotransferase</keyword>
<dbReference type="GO" id="GO:0030170">
    <property type="term" value="F:pyridoxal phosphate binding"/>
    <property type="evidence" value="ECO:0007669"/>
    <property type="project" value="InterPro"/>
</dbReference>
<organism evidence="8 9">
    <name type="scientific">Dioszegia hungarica</name>
    <dbReference type="NCBI Taxonomy" id="4972"/>
    <lineage>
        <taxon>Eukaryota</taxon>
        <taxon>Fungi</taxon>
        <taxon>Dikarya</taxon>
        <taxon>Basidiomycota</taxon>
        <taxon>Agaricomycotina</taxon>
        <taxon>Tremellomycetes</taxon>
        <taxon>Tremellales</taxon>
        <taxon>Bulleribasidiaceae</taxon>
        <taxon>Dioszegia</taxon>
    </lineage>
</organism>
<comment type="caution">
    <text evidence="8">The sequence shown here is derived from an EMBL/GenBank/DDBJ whole genome shotgun (WGS) entry which is preliminary data.</text>
</comment>
<evidence type="ECO:0000313" key="8">
    <source>
        <dbReference type="EMBL" id="KAI9636948.1"/>
    </source>
</evidence>
<dbReference type="InterPro" id="IPR015421">
    <property type="entry name" value="PyrdxlP-dep_Trfase_major"/>
</dbReference>
<protein>
    <submittedName>
        <fullName evidence="8">Aromatic amino acid transaminase</fullName>
    </submittedName>
</protein>
<evidence type="ECO:0000256" key="6">
    <source>
        <dbReference type="SAM" id="MobiDB-lite"/>
    </source>
</evidence>
<keyword evidence="9" id="KW-1185">Reference proteome</keyword>
<dbReference type="RefSeq" id="XP_052946725.1">
    <property type="nucleotide sequence ID" value="XM_053093535.1"/>
</dbReference>
<dbReference type="AlphaFoldDB" id="A0AA38HAF1"/>
<dbReference type="CDD" id="cd00609">
    <property type="entry name" value="AAT_like"/>
    <property type="match status" value="1"/>
</dbReference>
<dbReference type="GO" id="GO:1901605">
    <property type="term" value="P:alpha-amino acid metabolic process"/>
    <property type="evidence" value="ECO:0007669"/>
    <property type="project" value="TreeGrafter"/>
</dbReference>
<evidence type="ECO:0000256" key="5">
    <source>
        <dbReference type="ARBA" id="ARBA00022898"/>
    </source>
</evidence>
<evidence type="ECO:0000256" key="3">
    <source>
        <dbReference type="ARBA" id="ARBA00022576"/>
    </source>
</evidence>
<keyword evidence="4" id="KW-0808">Transferase</keyword>
<sequence>MDSKPEDGTDMPHVVPSSGERVSGPARFLTERARNNKADGIRGLLPLEGPGIVSFSVRKFESFTNPDSAGRPNPTTFPFERITLSLKSPLESRLPSADGTDAPNGHSLGDEVVIEGQDLDQALQYGPTPGLAKLRNLLTDVQEELHKRPRGDWAVSLGSGTQDLMYKTFLAVLEPGDSVLVETPLYAGAMPPLKALDANCIEVNIDDGGLSPKSLEDTLANWPEGQKRPRCVYTNPIGCNPSGCSAGRERKLAILEICKRYDILIIEDDPYYFLTPELIPSYFELEPLVISPPGQVIRFDSFSKILSGGMRLGYATGPTAIVSAIDVQTSGTNLHTSGVSQILAYSLLKSWGMSGLLSHSKAVAEFYRIRRVWFEEIARKHLSELADWVSPVAGMFLWIDCSKSGIDDTERLIKVEALANGVLAVPGYAFYPREGTKSSHVRVSFSEIGKEDAELGISRLAATIRQKRDELRAAKA</sequence>
<accession>A0AA38HAF1</accession>
<evidence type="ECO:0000259" key="7">
    <source>
        <dbReference type="Pfam" id="PF00155"/>
    </source>
</evidence>
<reference evidence="8" key="1">
    <citation type="journal article" date="2022" name="G3 (Bethesda)">
        <title>High quality genome of the basidiomycete yeast Dioszegia hungarica PDD-24b-2 isolated from cloud water.</title>
        <authorList>
            <person name="Jarrige D."/>
            <person name="Haridas S."/>
            <person name="Bleykasten-Grosshans C."/>
            <person name="Joly M."/>
            <person name="Nadalig T."/>
            <person name="Sancelme M."/>
            <person name="Vuilleumier S."/>
            <person name="Grigoriev I.V."/>
            <person name="Amato P."/>
            <person name="Bringel F."/>
        </authorList>
    </citation>
    <scope>NUCLEOTIDE SEQUENCE</scope>
    <source>
        <strain evidence="8">PDD-24b-2</strain>
    </source>
</reference>